<dbReference type="PANTHER" id="PTHR44154">
    <property type="entry name" value="QUINONE OXIDOREDUCTASE"/>
    <property type="match status" value="1"/>
</dbReference>
<feature type="domain" description="Enoyl reductase (ER)" evidence="3">
    <location>
        <begin position="16"/>
        <end position="333"/>
    </location>
</feature>
<comment type="caution">
    <text evidence="4">The sequence shown here is derived from an EMBL/GenBank/DDBJ whole genome shotgun (WGS) entry which is preliminary data.</text>
</comment>
<name>A0ABT9FJ22_9GAMM</name>
<dbReference type="Gene3D" id="3.90.180.10">
    <property type="entry name" value="Medium-chain alcohol dehydrogenases, catalytic domain"/>
    <property type="match status" value="1"/>
</dbReference>
<organism evidence="4 5">
    <name type="scientific">Pseudoalteromonas marina</name>
    <dbReference type="NCBI Taxonomy" id="267375"/>
    <lineage>
        <taxon>Bacteria</taxon>
        <taxon>Pseudomonadati</taxon>
        <taxon>Pseudomonadota</taxon>
        <taxon>Gammaproteobacteria</taxon>
        <taxon>Alteromonadales</taxon>
        <taxon>Pseudoalteromonadaceae</taxon>
        <taxon>Pseudoalteromonas</taxon>
    </lineage>
</organism>
<keyword evidence="2" id="KW-0862">Zinc</keyword>
<dbReference type="InterPro" id="IPR020843">
    <property type="entry name" value="ER"/>
</dbReference>
<dbReference type="Pfam" id="PF13602">
    <property type="entry name" value="ADH_zinc_N_2"/>
    <property type="match status" value="1"/>
</dbReference>
<dbReference type="SUPFAM" id="SSF50129">
    <property type="entry name" value="GroES-like"/>
    <property type="match status" value="1"/>
</dbReference>
<evidence type="ECO:0000256" key="1">
    <source>
        <dbReference type="ARBA" id="ARBA00022857"/>
    </source>
</evidence>
<keyword evidence="1" id="KW-0521">NADP</keyword>
<dbReference type="SMART" id="SM00829">
    <property type="entry name" value="PKS_ER"/>
    <property type="match status" value="1"/>
</dbReference>
<evidence type="ECO:0000313" key="4">
    <source>
        <dbReference type="EMBL" id="MDP2566768.1"/>
    </source>
</evidence>
<dbReference type="EMBL" id="JAUYVT010000025">
    <property type="protein sequence ID" value="MDP2566768.1"/>
    <property type="molecule type" value="Genomic_DNA"/>
</dbReference>
<dbReference type="NCBIfam" id="TIGR02817">
    <property type="entry name" value="adh_fam_1"/>
    <property type="match status" value="1"/>
</dbReference>
<sequence>MKAFGYTKNSKVLTPNSIQAIELDTPTATGHDLLIEVNAISVNPVDTKIRANVTPEQGHKVLGWDGVGIVKAVGESVSLFNVGDRVFYAGDLSRQGSNAQFQLVDERIVGRAPKTLTDAQAAALPLTSITAYEMLFERLQVPKNKQNTQQSILVIGAAGGVGSILVQLAKQLTGLNVVGTASREQSVTWLKELGADHVLNHTKNLNEQRLELGLAEFDYVIGLTHTDQYQDQIVECIKPQGKFALIDDPSSFNILKFKRKCISVHWEFMFTRSLFTTADITAQHTLLNEISELIDAGTLKTTLGQNLGLINAANLYKAHQILESHTSRGKLVLEGFEA</sequence>
<comment type="similarity">
    <text evidence="2">Belongs to the zinc-containing alcohol dehydrogenase family. Quinone oxidoreductase subfamily.</text>
</comment>
<keyword evidence="2" id="KW-0479">Metal-binding</keyword>
<evidence type="ECO:0000256" key="2">
    <source>
        <dbReference type="RuleBase" id="RU364000"/>
    </source>
</evidence>
<dbReference type="InterPro" id="IPR051603">
    <property type="entry name" value="Zinc-ADH_QOR/CCCR"/>
</dbReference>
<dbReference type="InterPro" id="IPR014182">
    <property type="entry name" value="ADH_Zn_typ-1"/>
</dbReference>
<dbReference type="Proteomes" id="UP001177212">
    <property type="component" value="Unassembled WGS sequence"/>
</dbReference>
<keyword evidence="5" id="KW-1185">Reference proteome</keyword>
<reference evidence="4" key="1">
    <citation type="submission" date="2023-07" db="EMBL/GenBank/DDBJ databases">
        <title>Genome content predicts the carbon catabolic preferences of heterotrophic bacteria.</title>
        <authorList>
            <person name="Gralka M."/>
        </authorList>
    </citation>
    <scope>NUCLEOTIDE SEQUENCE</scope>
    <source>
        <strain evidence="4">4G09</strain>
    </source>
</reference>
<dbReference type="PANTHER" id="PTHR44154:SF1">
    <property type="entry name" value="QUINONE OXIDOREDUCTASE"/>
    <property type="match status" value="1"/>
</dbReference>
<evidence type="ECO:0000259" key="3">
    <source>
        <dbReference type="SMART" id="SM00829"/>
    </source>
</evidence>
<evidence type="ECO:0000313" key="5">
    <source>
        <dbReference type="Proteomes" id="UP001177212"/>
    </source>
</evidence>
<dbReference type="RefSeq" id="WP_305473273.1">
    <property type="nucleotide sequence ID" value="NZ_JAUYVT010000025.1"/>
</dbReference>
<gene>
    <name evidence="4" type="ORF">Q8W34_19155</name>
</gene>
<dbReference type="Gene3D" id="3.40.50.720">
    <property type="entry name" value="NAD(P)-binding Rossmann-like Domain"/>
    <property type="match status" value="1"/>
</dbReference>
<dbReference type="InterPro" id="IPR013154">
    <property type="entry name" value="ADH-like_N"/>
</dbReference>
<dbReference type="InterPro" id="IPR011032">
    <property type="entry name" value="GroES-like_sf"/>
</dbReference>
<protein>
    <recommendedName>
        <fullName evidence="2">Zinc-type alcohol dehydrogenase-like protein</fullName>
    </recommendedName>
</protein>
<accession>A0ABT9FJ22</accession>
<dbReference type="Pfam" id="PF08240">
    <property type="entry name" value="ADH_N"/>
    <property type="match status" value="1"/>
</dbReference>
<keyword evidence="2" id="KW-0560">Oxidoreductase</keyword>
<dbReference type="SUPFAM" id="SSF51735">
    <property type="entry name" value="NAD(P)-binding Rossmann-fold domains"/>
    <property type="match status" value="1"/>
</dbReference>
<dbReference type="CDD" id="cd08252">
    <property type="entry name" value="AL_MDR"/>
    <property type="match status" value="1"/>
</dbReference>
<dbReference type="InterPro" id="IPR036291">
    <property type="entry name" value="NAD(P)-bd_dom_sf"/>
</dbReference>
<proteinExistence type="inferred from homology"/>